<protein>
    <submittedName>
        <fullName evidence="1">Uncharacterized protein</fullName>
    </submittedName>
</protein>
<sequence length="190" mass="21251">MSRRNRSLNVDITKVRKISLQNDYAFGIISPVTSTTLPIPVPLRRGISDESKIPCIVPGPSQIEKRLSRNYDPNDPNMPELGVDPLCISLGNSSDKFRRWSVSNFQQAYQITTPTGTEASSQFASDEDITDGMDFTNGSYVNLVEGITGFITKTSGKIRKLSTEKKPFSDTNIYSPNQDLKEQLKKCYVY</sequence>
<comment type="caution">
    <text evidence="1">The sequence shown here is derived from an EMBL/GenBank/DDBJ whole genome shotgun (WGS) entry which is preliminary data.</text>
</comment>
<organism evidence="1 2">
    <name type="scientific">Orchesella dallaii</name>
    <dbReference type="NCBI Taxonomy" id="48710"/>
    <lineage>
        <taxon>Eukaryota</taxon>
        <taxon>Metazoa</taxon>
        <taxon>Ecdysozoa</taxon>
        <taxon>Arthropoda</taxon>
        <taxon>Hexapoda</taxon>
        <taxon>Collembola</taxon>
        <taxon>Entomobryomorpha</taxon>
        <taxon>Entomobryoidea</taxon>
        <taxon>Orchesellidae</taxon>
        <taxon>Orchesellinae</taxon>
        <taxon>Orchesella</taxon>
    </lineage>
</organism>
<gene>
    <name evidence="1" type="ORF">ODALV1_LOCUS14023</name>
</gene>
<dbReference type="Proteomes" id="UP001642540">
    <property type="component" value="Unassembled WGS sequence"/>
</dbReference>
<accession>A0ABP1QUH7</accession>
<proteinExistence type="predicted"/>
<reference evidence="1 2" key="1">
    <citation type="submission" date="2024-08" db="EMBL/GenBank/DDBJ databases">
        <authorList>
            <person name="Cucini C."/>
            <person name="Frati F."/>
        </authorList>
    </citation>
    <scope>NUCLEOTIDE SEQUENCE [LARGE SCALE GENOMIC DNA]</scope>
</reference>
<name>A0ABP1QUH7_9HEXA</name>
<evidence type="ECO:0000313" key="2">
    <source>
        <dbReference type="Proteomes" id="UP001642540"/>
    </source>
</evidence>
<keyword evidence="2" id="KW-1185">Reference proteome</keyword>
<evidence type="ECO:0000313" key="1">
    <source>
        <dbReference type="EMBL" id="CAL8110153.1"/>
    </source>
</evidence>
<dbReference type="EMBL" id="CAXLJM020000043">
    <property type="protein sequence ID" value="CAL8110153.1"/>
    <property type="molecule type" value="Genomic_DNA"/>
</dbReference>